<accession>A0ABS5LAH0</accession>
<dbReference type="InterPro" id="IPR036390">
    <property type="entry name" value="WH_DNA-bd_sf"/>
</dbReference>
<dbReference type="PANTHER" id="PTHR42756">
    <property type="entry name" value="TRANSCRIPTIONAL REGULATOR, MARR"/>
    <property type="match status" value="1"/>
</dbReference>
<dbReference type="InterPro" id="IPR036388">
    <property type="entry name" value="WH-like_DNA-bd_sf"/>
</dbReference>
<protein>
    <submittedName>
        <fullName evidence="5">MarR family transcriptional regulator</fullName>
    </submittedName>
</protein>
<feature type="domain" description="HTH marR-type" evidence="4">
    <location>
        <begin position="4"/>
        <end position="135"/>
    </location>
</feature>
<dbReference type="SUPFAM" id="SSF46785">
    <property type="entry name" value="Winged helix' DNA-binding domain"/>
    <property type="match status" value="1"/>
</dbReference>
<dbReference type="PRINTS" id="PR00598">
    <property type="entry name" value="HTHMARR"/>
</dbReference>
<evidence type="ECO:0000256" key="1">
    <source>
        <dbReference type="ARBA" id="ARBA00023015"/>
    </source>
</evidence>
<evidence type="ECO:0000313" key="6">
    <source>
        <dbReference type="Proteomes" id="UP000682403"/>
    </source>
</evidence>
<reference evidence="5 6" key="1">
    <citation type="submission" date="2021-04" db="EMBL/GenBank/DDBJ databases">
        <title>Metabacillus sp. strain KIGAM252 whole genome sequence.</title>
        <authorList>
            <person name="Seo M.-J."/>
            <person name="Cho E.-S."/>
            <person name="Hwang C.Y."/>
            <person name="Yoon D.J."/>
        </authorList>
    </citation>
    <scope>NUCLEOTIDE SEQUENCE [LARGE SCALE GENOMIC DNA]</scope>
    <source>
        <strain evidence="5 6">KIGAM252</strain>
    </source>
</reference>
<evidence type="ECO:0000256" key="2">
    <source>
        <dbReference type="ARBA" id="ARBA00023125"/>
    </source>
</evidence>
<gene>
    <name evidence="5" type="ORF">J9317_02865</name>
</gene>
<keyword evidence="2" id="KW-0238">DNA-binding</keyword>
<comment type="caution">
    <text evidence="5">The sequence shown here is derived from an EMBL/GenBank/DDBJ whole genome shotgun (WGS) entry which is preliminary data.</text>
</comment>
<dbReference type="PANTHER" id="PTHR42756:SF1">
    <property type="entry name" value="TRANSCRIPTIONAL REPRESSOR OF EMRAB OPERON"/>
    <property type="match status" value="1"/>
</dbReference>
<dbReference type="EMBL" id="JAGVRK010000001">
    <property type="protein sequence ID" value="MBS2967715.1"/>
    <property type="molecule type" value="Genomic_DNA"/>
</dbReference>
<keyword evidence="3" id="KW-0804">Transcription</keyword>
<organism evidence="5 6">
    <name type="scientific">Metabacillus flavus</name>
    <dbReference type="NCBI Taxonomy" id="2823519"/>
    <lineage>
        <taxon>Bacteria</taxon>
        <taxon>Bacillati</taxon>
        <taxon>Bacillota</taxon>
        <taxon>Bacilli</taxon>
        <taxon>Bacillales</taxon>
        <taxon>Bacillaceae</taxon>
        <taxon>Metabacillus</taxon>
    </lineage>
</organism>
<evidence type="ECO:0000313" key="5">
    <source>
        <dbReference type="EMBL" id="MBS2967715.1"/>
    </source>
</evidence>
<evidence type="ECO:0000256" key="3">
    <source>
        <dbReference type="ARBA" id="ARBA00023163"/>
    </source>
</evidence>
<dbReference type="Pfam" id="PF01047">
    <property type="entry name" value="MarR"/>
    <property type="match status" value="1"/>
</dbReference>
<dbReference type="InterPro" id="IPR000835">
    <property type="entry name" value="HTH_MarR-typ"/>
</dbReference>
<dbReference type="CDD" id="cd00090">
    <property type="entry name" value="HTH_ARSR"/>
    <property type="match status" value="1"/>
</dbReference>
<dbReference type="InterPro" id="IPR011991">
    <property type="entry name" value="ArsR-like_HTH"/>
</dbReference>
<name>A0ABS5LAH0_9BACI</name>
<sequence>MENTSNIIHNLHQIVRYLTKESNARLQDHGIYSSQWSILYCLVRFGPMSQTEIWRYLNVEAPTVTRTIARLEESGWIKRDPGSDKREKIVSLTPFANEKLEDIKQSIAAFEEEMLMSLNENERRTLTVLLQKIGSWN</sequence>
<evidence type="ECO:0000259" key="4">
    <source>
        <dbReference type="PROSITE" id="PS50995"/>
    </source>
</evidence>
<keyword evidence="6" id="KW-1185">Reference proteome</keyword>
<dbReference type="Proteomes" id="UP000682403">
    <property type="component" value="Unassembled WGS sequence"/>
</dbReference>
<dbReference type="Gene3D" id="1.10.10.10">
    <property type="entry name" value="Winged helix-like DNA-binding domain superfamily/Winged helix DNA-binding domain"/>
    <property type="match status" value="1"/>
</dbReference>
<keyword evidence="1" id="KW-0805">Transcription regulation</keyword>
<proteinExistence type="predicted"/>
<dbReference type="PROSITE" id="PS50995">
    <property type="entry name" value="HTH_MARR_2"/>
    <property type="match status" value="1"/>
</dbReference>
<dbReference type="RefSeq" id="WP_211556369.1">
    <property type="nucleotide sequence ID" value="NZ_JAGVRK010000001.1"/>
</dbReference>
<dbReference type="SMART" id="SM00347">
    <property type="entry name" value="HTH_MARR"/>
    <property type="match status" value="1"/>
</dbReference>